<keyword evidence="2" id="KW-1185">Reference proteome</keyword>
<dbReference type="Proteomes" id="UP000199153">
    <property type="component" value="Unassembled WGS sequence"/>
</dbReference>
<name>A0A1I4YXT8_9FLAO</name>
<evidence type="ECO:0000313" key="2">
    <source>
        <dbReference type="Proteomes" id="UP000199153"/>
    </source>
</evidence>
<sequence length="70" mass="8506">MAPLFVLRKSWGKKRSPIKYKKTWMRNIKPMTIWINLQKAELIKKPNNKFELAEKARLKIDFKRAFLFKV</sequence>
<proteinExistence type="predicted"/>
<evidence type="ECO:0000313" key="1">
    <source>
        <dbReference type="EMBL" id="SFN42821.1"/>
    </source>
</evidence>
<dbReference type="EMBL" id="FOVL01000004">
    <property type="protein sequence ID" value="SFN42821.1"/>
    <property type="molecule type" value="Genomic_DNA"/>
</dbReference>
<protein>
    <submittedName>
        <fullName evidence="1">Uncharacterized protein</fullName>
    </submittedName>
</protein>
<accession>A0A1I4YXT8</accession>
<gene>
    <name evidence="1" type="ORF">SAMN05660413_01023</name>
</gene>
<organism evidence="1 2">
    <name type="scientific">Salegentibacter flavus</name>
    <dbReference type="NCBI Taxonomy" id="287099"/>
    <lineage>
        <taxon>Bacteria</taxon>
        <taxon>Pseudomonadati</taxon>
        <taxon>Bacteroidota</taxon>
        <taxon>Flavobacteriia</taxon>
        <taxon>Flavobacteriales</taxon>
        <taxon>Flavobacteriaceae</taxon>
        <taxon>Salegentibacter</taxon>
    </lineage>
</organism>
<dbReference type="STRING" id="287099.SAMN05660413_01023"/>
<dbReference type="AlphaFoldDB" id="A0A1I4YXT8"/>
<reference evidence="1 2" key="1">
    <citation type="submission" date="2016-10" db="EMBL/GenBank/DDBJ databases">
        <authorList>
            <person name="de Groot N.N."/>
        </authorList>
    </citation>
    <scope>NUCLEOTIDE SEQUENCE [LARGE SCALE GENOMIC DNA]</scope>
    <source>
        <strain evidence="1 2">DSM 17794</strain>
    </source>
</reference>